<evidence type="ECO:0000259" key="10">
    <source>
        <dbReference type="Pfam" id="PF02874"/>
    </source>
</evidence>
<evidence type="ECO:0000256" key="2">
    <source>
        <dbReference type="ARBA" id="ARBA00008936"/>
    </source>
</evidence>
<feature type="domain" description="ATPase F1/V1/A1 complex alpha/beta subunit N-terminal" evidence="10">
    <location>
        <begin position="6"/>
        <end position="71"/>
    </location>
</feature>
<evidence type="ECO:0000256" key="4">
    <source>
        <dbReference type="ARBA" id="ARBA00022741"/>
    </source>
</evidence>
<evidence type="ECO:0000256" key="5">
    <source>
        <dbReference type="ARBA" id="ARBA00022840"/>
    </source>
</evidence>
<dbReference type="GO" id="GO:0005524">
    <property type="term" value="F:ATP binding"/>
    <property type="evidence" value="ECO:0007669"/>
    <property type="project" value="UniProtKB-KW"/>
</dbReference>
<comment type="subcellular location">
    <subcellularLocation>
        <location evidence="1">Membrane</location>
    </subcellularLocation>
</comment>
<keyword evidence="5" id="KW-0067">ATP-binding</keyword>
<dbReference type="STRING" id="619304.SAMN05421760_105170"/>
<dbReference type="Proteomes" id="UP000185999">
    <property type="component" value="Unassembled WGS sequence"/>
</dbReference>
<dbReference type="EMBL" id="FTOE01000005">
    <property type="protein sequence ID" value="SIS81137.1"/>
    <property type="molecule type" value="Genomic_DNA"/>
</dbReference>
<evidence type="ECO:0000256" key="1">
    <source>
        <dbReference type="ARBA" id="ARBA00004370"/>
    </source>
</evidence>
<evidence type="ECO:0000256" key="7">
    <source>
        <dbReference type="ARBA" id="ARBA00023136"/>
    </source>
</evidence>
<dbReference type="Gene3D" id="3.40.50.300">
    <property type="entry name" value="P-loop containing nucleotide triphosphate hydrolases"/>
    <property type="match status" value="1"/>
</dbReference>
<dbReference type="InterPro" id="IPR004100">
    <property type="entry name" value="ATPase_F1/V1/A1_a/bsu_N"/>
</dbReference>
<protein>
    <submittedName>
        <fullName evidence="11">F-type H+-transporting ATPase subunit beta</fullName>
    </submittedName>
</protein>
<keyword evidence="3" id="KW-0813">Transport</keyword>
<keyword evidence="4" id="KW-0547">Nucleotide-binding</keyword>
<dbReference type="InterPro" id="IPR036121">
    <property type="entry name" value="ATPase_F1/V1/A1_a/bsu_N_sf"/>
</dbReference>
<keyword evidence="8" id="KW-0139">CF(1)</keyword>
<dbReference type="GO" id="GO:0006754">
    <property type="term" value="P:ATP biosynthetic process"/>
    <property type="evidence" value="ECO:0007669"/>
    <property type="project" value="UniProtKB-KW"/>
</dbReference>
<organism evidence="11 12">
    <name type="scientific">Neptunomonas antarctica</name>
    <dbReference type="NCBI Taxonomy" id="619304"/>
    <lineage>
        <taxon>Bacteria</taxon>
        <taxon>Pseudomonadati</taxon>
        <taxon>Pseudomonadota</taxon>
        <taxon>Gammaproteobacteria</taxon>
        <taxon>Oceanospirillales</taxon>
        <taxon>Oceanospirillaceae</taxon>
        <taxon>Neptunomonas</taxon>
    </lineage>
</organism>
<dbReference type="Gene3D" id="2.40.10.170">
    <property type="match status" value="1"/>
</dbReference>
<dbReference type="GO" id="GO:0045259">
    <property type="term" value="C:proton-transporting ATP synthase complex"/>
    <property type="evidence" value="ECO:0007669"/>
    <property type="project" value="UniProtKB-KW"/>
</dbReference>
<evidence type="ECO:0000256" key="8">
    <source>
        <dbReference type="ARBA" id="ARBA00023196"/>
    </source>
</evidence>
<dbReference type="RefSeq" id="WP_054340217.1">
    <property type="nucleotide sequence ID" value="NZ_FTOE01000005.1"/>
</dbReference>
<keyword evidence="6" id="KW-0406">Ion transport</keyword>
<dbReference type="PANTHER" id="PTHR15184">
    <property type="entry name" value="ATP SYNTHASE"/>
    <property type="match status" value="1"/>
</dbReference>
<dbReference type="Pfam" id="PF02874">
    <property type="entry name" value="ATP-synt_ab_N"/>
    <property type="match status" value="1"/>
</dbReference>
<keyword evidence="7" id="KW-0472">Membrane</keyword>
<dbReference type="InterPro" id="IPR050053">
    <property type="entry name" value="ATPase_alpha/beta_chains"/>
</dbReference>
<sequence>MNTGRILAVRGSVVDIRFDKKLPPIHSLLRAGDQQQIVIEVLDQHDVHSVRGIALTPTQGLARGMLVQDTGGPLQAPVGKGIRSRMFDVLGNTIDNQGALNDVQWRSVNQDPPSLVRRSTQSEIF</sequence>
<evidence type="ECO:0000313" key="11">
    <source>
        <dbReference type="EMBL" id="SIS81137.1"/>
    </source>
</evidence>
<dbReference type="GO" id="GO:1902600">
    <property type="term" value="P:proton transmembrane transport"/>
    <property type="evidence" value="ECO:0007669"/>
    <property type="project" value="InterPro"/>
</dbReference>
<dbReference type="SUPFAM" id="SSF50615">
    <property type="entry name" value="N-terminal domain of alpha and beta subunits of F1 ATP synthase"/>
    <property type="match status" value="1"/>
</dbReference>
<comment type="similarity">
    <text evidence="2">Belongs to the ATPase alpha/beta chains family.</text>
</comment>
<evidence type="ECO:0000256" key="6">
    <source>
        <dbReference type="ARBA" id="ARBA00023065"/>
    </source>
</evidence>
<dbReference type="CDD" id="cd18115">
    <property type="entry name" value="ATP-synt_F1_beta_N"/>
    <property type="match status" value="1"/>
</dbReference>
<name>A0A1N7M4Z1_9GAMM</name>
<keyword evidence="12" id="KW-1185">Reference proteome</keyword>
<evidence type="ECO:0000256" key="9">
    <source>
        <dbReference type="ARBA" id="ARBA00023310"/>
    </source>
</evidence>
<dbReference type="PANTHER" id="PTHR15184:SF71">
    <property type="entry name" value="ATP SYNTHASE SUBUNIT BETA, MITOCHONDRIAL"/>
    <property type="match status" value="1"/>
</dbReference>
<reference evidence="12" key="1">
    <citation type="submission" date="2017-01" db="EMBL/GenBank/DDBJ databases">
        <authorList>
            <person name="Varghese N."/>
            <person name="Submissions S."/>
        </authorList>
    </citation>
    <scope>NUCLEOTIDE SEQUENCE [LARGE SCALE GENOMIC DNA]</scope>
    <source>
        <strain evidence="12">DSM 22306</strain>
    </source>
</reference>
<evidence type="ECO:0000256" key="3">
    <source>
        <dbReference type="ARBA" id="ARBA00022448"/>
    </source>
</evidence>
<gene>
    <name evidence="11" type="ORF">SAMN05421760_105170</name>
</gene>
<proteinExistence type="inferred from homology"/>
<accession>A0A1N7M4Z1</accession>
<keyword evidence="9" id="KW-0066">ATP synthesis</keyword>
<dbReference type="InterPro" id="IPR027417">
    <property type="entry name" value="P-loop_NTPase"/>
</dbReference>
<dbReference type="AlphaFoldDB" id="A0A1N7M4Z1"/>
<evidence type="ECO:0000313" key="12">
    <source>
        <dbReference type="Proteomes" id="UP000185999"/>
    </source>
</evidence>